<sequence>MPTLSSMGGAATVDDVTSHIRLRLSEAEREQLASAGIATIVAKRFRAPGRDGLPDAPAVDSKGTHMQLELLSASEFHYVIRSCLVGARRYKRRAEQYRDRCNELHGVFYDLADIEQEISEEGLIA</sequence>
<proteinExistence type="predicted"/>
<evidence type="ECO:0000313" key="2">
    <source>
        <dbReference type="Proteomes" id="UP001596548"/>
    </source>
</evidence>
<gene>
    <name evidence="1" type="ORF">ACFQS1_14900</name>
</gene>
<protein>
    <submittedName>
        <fullName evidence="1">Uncharacterized protein</fullName>
    </submittedName>
</protein>
<dbReference type="EMBL" id="JBHTBJ010000008">
    <property type="protein sequence ID" value="MFC7275277.1"/>
    <property type="molecule type" value="Genomic_DNA"/>
</dbReference>
<evidence type="ECO:0000313" key="1">
    <source>
        <dbReference type="EMBL" id="MFC7275277.1"/>
    </source>
</evidence>
<comment type="caution">
    <text evidence="1">The sequence shown here is derived from an EMBL/GenBank/DDBJ whole genome shotgun (WGS) entry which is preliminary data.</text>
</comment>
<keyword evidence="2" id="KW-1185">Reference proteome</keyword>
<dbReference type="Proteomes" id="UP001596548">
    <property type="component" value="Unassembled WGS sequence"/>
</dbReference>
<accession>A0ABW2HPY8</accession>
<reference evidence="2" key="1">
    <citation type="journal article" date="2019" name="Int. J. Syst. Evol. Microbiol.">
        <title>The Global Catalogue of Microorganisms (GCM) 10K type strain sequencing project: providing services to taxonomists for standard genome sequencing and annotation.</title>
        <authorList>
            <consortium name="The Broad Institute Genomics Platform"/>
            <consortium name="The Broad Institute Genome Sequencing Center for Infectious Disease"/>
            <person name="Wu L."/>
            <person name="Ma J."/>
        </authorList>
    </citation>
    <scope>NUCLEOTIDE SEQUENCE [LARGE SCALE GENOMIC DNA]</scope>
    <source>
        <strain evidence="2">XZYJT-10</strain>
    </source>
</reference>
<dbReference type="RefSeq" id="WP_378968174.1">
    <property type="nucleotide sequence ID" value="NZ_JBHTBJ010000008.1"/>
</dbReference>
<organism evidence="1 2">
    <name type="scientific">Paractinoplanes rhizophilus</name>
    <dbReference type="NCBI Taxonomy" id="1416877"/>
    <lineage>
        <taxon>Bacteria</taxon>
        <taxon>Bacillati</taxon>
        <taxon>Actinomycetota</taxon>
        <taxon>Actinomycetes</taxon>
        <taxon>Micromonosporales</taxon>
        <taxon>Micromonosporaceae</taxon>
        <taxon>Paractinoplanes</taxon>
    </lineage>
</organism>
<name>A0ABW2HPY8_9ACTN</name>